<dbReference type="AlphaFoldDB" id="K2N9W6"/>
<reference evidence="1 2" key="1">
    <citation type="journal article" date="2012" name="BMC Genomics">
        <title>Comparative genomic analysis of human infective Trypanosoma cruzi lineages with the bat-restricted subspecies T. cruzi marinkellei.</title>
        <authorList>
            <person name="Franzen O."/>
            <person name="Talavera-Lopez C."/>
            <person name="Ochaya S."/>
            <person name="Butler C.E."/>
            <person name="Messenger L.A."/>
            <person name="Lewis M.D."/>
            <person name="Llewellyn M.S."/>
            <person name="Marinkelle C.J."/>
            <person name="Tyler K.M."/>
            <person name="Miles M.A."/>
            <person name="Andersson B."/>
        </authorList>
    </citation>
    <scope>NUCLEOTIDE SEQUENCE [LARGE SCALE GENOMIC DNA]</scope>
    <source>
        <strain evidence="1 2">B7</strain>
    </source>
</reference>
<organism evidence="1 2">
    <name type="scientific">Trypanosoma cruzi marinkellei</name>
    <dbReference type="NCBI Taxonomy" id="85056"/>
    <lineage>
        <taxon>Eukaryota</taxon>
        <taxon>Discoba</taxon>
        <taxon>Euglenozoa</taxon>
        <taxon>Kinetoplastea</taxon>
        <taxon>Metakinetoplastina</taxon>
        <taxon>Trypanosomatida</taxon>
        <taxon>Trypanosomatidae</taxon>
        <taxon>Trypanosoma</taxon>
        <taxon>Schizotrypanum</taxon>
    </lineage>
</organism>
<dbReference type="EMBL" id="AHKC01010675">
    <property type="protein sequence ID" value="EKF31656.1"/>
    <property type="molecule type" value="Genomic_DNA"/>
</dbReference>
<sequence length="427" mass="48127">MKPDMSLLPLYRSLLRRIHAAKCHPHHLQDIRFILSYPLVETASRTVTSSDEVCGSGLLQQQQQQRADSSHVVRACCDDLHRALLSDSHVCDTPSTSRSLSPVAQRFIHMRELAWLKTRLEKVLSASTQTILKEAEMVASELNETDFLDDAFFAEKDPTKDGEAEKEWRPHNNAEEDICATGVASAGELGLRREMFVLRHIAPFPLAAYYLSSFNMDSRAIVAAAGNNERLLDFVQQHVPRRVVCQNADLTLTVSVRLFDEAMEGKRVEKGSPFSQARRSFMLSFELQPHDPTTRIDVVNSYFLRLDVASSELLEDVGYIHAAHIWKLAQYPHRGNGTCCDSIDDNDDDGRSNGDATDDHHRHCHEGVVDDVTSQFELSFINPSDNPMVMKGQLYYILRAENDNSPACELPVRVISFGQLLLFNCNK</sequence>
<gene>
    <name evidence="1" type="ORF">MOQ_004501</name>
</gene>
<name>K2N9W6_TRYCR</name>
<evidence type="ECO:0000313" key="2">
    <source>
        <dbReference type="Proteomes" id="UP000007350"/>
    </source>
</evidence>
<protein>
    <submittedName>
        <fullName evidence="1">Uncharacterized protein</fullName>
    </submittedName>
</protein>
<keyword evidence="2" id="KW-1185">Reference proteome</keyword>
<accession>K2N9W6</accession>
<comment type="caution">
    <text evidence="1">The sequence shown here is derived from an EMBL/GenBank/DDBJ whole genome shotgun (WGS) entry which is preliminary data.</text>
</comment>
<proteinExistence type="predicted"/>
<evidence type="ECO:0000313" key="1">
    <source>
        <dbReference type="EMBL" id="EKF31656.1"/>
    </source>
</evidence>
<dbReference type="OrthoDB" id="272390at2759"/>
<dbReference type="Proteomes" id="UP000007350">
    <property type="component" value="Unassembled WGS sequence"/>
</dbReference>